<dbReference type="CDD" id="cd07891">
    <property type="entry name" value="CYTH-like_CthTTM-like_1"/>
    <property type="match status" value="1"/>
</dbReference>
<dbReference type="Pfam" id="PF01928">
    <property type="entry name" value="CYTH"/>
    <property type="match status" value="1"/>
</dbReference>
<comment type="caution">
    <text evidence="2">The sequence shown here is derived from an EMBL/GenBank/DDBJ whole genome shotgun (WGS) entry which is preliminary data.</text>
</comment>
<dbReference type="SMART" id="SM01118">
    <property type="entry name" value="CYTH"/>
    <property type="match status" value="1"/>
</dbReference>
<feature type="domain" description="CYTH" evidence="1">
    <location>
        <begin position="2"/>
        <end position="167"/>
    </location>
</feature>
<evidence type="ECO:0000313" key="2">
    <source>
        <dbReference type="EMBL" id="MBR1136386.1"/>
    </source>
</evidence>
<dbReference type="PIRSF" id="PIRSF016487">
    <property type="entry name" value="CYTH_UCP016487"/>
    <property type="match status" value="1"/>
</dbReference>
<proteinExistence type="predicted"/>
<dbReference type="InterPro" id="IPR023577">
    <property type="entry name" value="CYTH_domain"/>
</dbReference>
<dbReference type="InterPro" id="IPR033469">
    <property type="entry name" value="CYTH-like_dom_sf"/>
</dbReference>
<dbReference type="PANTHER" id="PTHR40114:SF1">
    <property type="entry name" value="SLR0698 PROTEIN"/>
    <property type="match status" value="1"/>
</dbReference>
<protein>
    <submittedName>
        <fullName evidence="2">CYTH domain-containing protein</fullName>
    </submittedName>
</protein>
<evidence type="ECO:0000259" key="1">
    <source>
        <dbReference type="PROSITE" id="PS51707"/>
    </source>
</evidence>
<dbReference type="Proteomes" id="UP001314635">
    <property type="component" value="Unassembled WGS sequence"/>
</dbReference>
<name>A0ABS5G507_9BRAD</name>
<dbReference type="EMBL" id="JAFCLK010000009">
    <property type="protein sequence ID" value="MBR1136386.1"/>
    <property type="molecule type" value="Genomic_DNA"/>
</dbReference>
<gene>
    <name evidence="2" type="ORF">JQ619_11460</name>
</gene>
<dbReference type="InterPro" id="IPR012042">
    <property type="entry name" value="NeuTTM/CthTTM-like"/>
</dbReference>
<dbReference type="SUPFAM" id="SSF55154">
    <property type="entry name" value="CYTH-like phosphatases"/>
    <property type="match status" value="1"/>
</dbReference>
<organism evidence="2 3">
    <name type="scientific">Bradyrhizobium denitrificans</name>
    <dbReference type="NCBI Taxonomy" id="2734912"/>
    <lineage>
        <taxon>Bacteria</taxon>
        <taxon>Pseudomonadati</taxon>
        <taxon>Pseudomonadota</taxon>
        <taxon>Alphaproteobacteria</taxon>
        <taxon>Hyphomicrobiales</taxon>
        <taxon>Nitrobacteraceae</taxon>
        <taxon>Bradyrhizobium</taxon>
    </lineage>
</organism>
<dbReference type="PANTHER" id="PTHR40114">
    <property type="entry name" value="SLR0698 PROTEIN"/>
    <property type="match status" value="1"/>
</dbReference>
<sequence length="167" mass="19167">MPLEIERKFLVKSEAWRGQATHRQRLRDGLVARQDGLKVRVRCYGDRTTLCVKSGRRGLSREEFEYEIPRDHAEAIFAHCEGRIIEKTRHYVPGDSGLWEVDEYHGPLDGIIIAEIELPTETAAVQIPDWVGDDVTGDPRYSKANMLTERLRATDVRELRRARLAGL</sequence>
<reference evidence="3" key="1">
    <citation type="journal article" date="2021" name="ISME J.">
        <title>Evolutionary origin and ecological implication of a unique nif island in free-living Bradyrhizobium lineages.</title>
        <authorList>
            <person name="Tao J."/>
        </authorList>
    </citation>
    <scope>NUCLEOTIDE SEQUENCE [LARGE SCALE GENOMIC DNA]</scope>
    <source>
        <strain evidence="3">SZCCT0094</strain>
    </source>
</reference>
<dbReference type="PROSITE" id="PS51707">
    <property type="entry name" value="CYTH"/>
    <property type="match status" value="1"/>
</dbReference>
<dbReference type="Gene3D" id="2.40.320.10">
    <property type="entry name" value="Hypothetical Protein Pfu-838710-001"/>
    <property type="match status" value="1"/>
</dbReference>
<accession>A0ABS5G507</accession>
<evidence type="ECO:0000313" key="3">
    <source>
        <dbReference type="Proteomes" id="UP001314635"/>
    </source>
</evidence>
<keyword evidence="3" id="KW-1185">Reference proteome</keyword>
<dbReference type="RefSeq" id="WP_012043192.1">
    <property type="nucleotide sequence ID" value="NZ_JABFDP010000010.1"/>
</dbReference>